<accession>A0A1X9YVM8</accession>
<dbReference type="RefSeq" id="WP_025608418.1">
    <property type="nucleotide sequence ID" value="NZ_CP021235.1"/>
</dbReference>
<dbReference type="AlphaFoldDB" id="A0A1X9YVM8"/>
<evidence type="ECO:0000313" key="2">
    <source>
        <dbReference type="Proteomes" id="UP000266292"/>
    </source>
</evidence>
<reference evidence="2" key="1">
    <citation type="submission" date="2017-05" db="EMBL/GenBank/DDBJ databases">
        <authorList>
            <person name="Ray J."/>
            <person name="Price M."/>
            <person name="Deutschbauer A."/>
        </authorList>
    </citation>
    <scope>NUCLEOTIDE SEQUENCE [LARGE SCALE GENOMIC DNA]</scope>
    <source>
        <strain evidence="2">DSM 19842</strain>
    </source>
</reference>
<keyword evidence="2" id="KW-1185">Reference proteome</keyword>
<dbReference type="STRING" id="709015.GCA_000472485_03244"/>
<dbReference type="KEGG" id="pact:CA264_16060"/>
<evidence type="ECO:0000313" key="1">
    <source>
        <dbReference type="EMBL" id="ARS36814.1"/>
    </source>
</evidence>
<protein>
    <submittedName>
        <fullName evidence="1">Uncharacterized protein</fullName>
    </submittedName>
</protein>
<organism evidence="1 2">
    <name type="scientific">Pontibacter actiniarum</name>
    <dbReference type="NCBI Taxonomy" id="323450"/>
    <lineage>
        <taxon>Bacteria</taxon>
        <taxon>Pseudomonadati</taxon>
        <taxon>Bacteroidota</taxon>
        <taxon>Cytophagia</taxon>
        <taxon>Cytophagales</taxon>
        <taxon>Hymenobacteraceae</taxon>
        <taxon>Pontibacter</taxon>
    </lineage>
</organism>
<dbReference type="Proteomes" id="UP000266292">
    <property type="component" value="Chromosome"/>
</dbReference>
<dbReference type="EMBL" id="CP021235">
    <property type="protein sequence ID" value="ARS36814.1"/>
    <property type="molecule type" value="Genomic_DNA"/>
</dbReference>
<sequence>MNFAEFITYIDYTKELERNNISPLSNSVLEEIAGKYWQVAANRKHVTPAMVHYALMEANAELYPVCNHASYTAYGYGKCAFPVEVELSITDEGFCTVCRILNGLLRGDKAYRDGLKAWVKEKGTPGRKTKRSDAAPAVTVSSSRELLSAFASQSFRLSAGTYQATTAELLQLRVSSN</sequence>
<gene>
    <name evidence="1" type="ORF">CA264_16060</name>
</gene>
<proteinExistence type="predicted"/>
<name>A0A1X9YVM8_9BACT</name>